<dbReference type="EMBL" id="SPVF01000101">
    <property type="protein sequence ID" value="TFW22913.1"/>
    <property type="molecule type" value="Genomic_DNA"/>
</dbReference>
<dbReference type="GO" id="GO:0005737">
    <property type="term" value="C:cytoplasm"/>
    <property type="evidence" value="ECO:0007669"/>
    <property type="project" value="TreeGrafter"/>
</dbReference>
<evidence type="ECO:0000313" key="4">
    <source>
        <dbReference type="EMBL" id="TFW22913.1"/>
    </source>
</evidence>
<feature type="chain" id="PRO_5021246030" evidence="2">
    <location>
        <begin position="27"/>
        <end position="795"/>
    </location>
</feature>
<dbReference type="GO" id="GO:0005085">
    <property type="term" value="F:guanyl-nucleotide exchange factor activity"/>
    <property type="evidence" value="ECO:0007669"/>
    <property type="project" value="TreeGrafter"/>
</dbReference>
<sequence length="795" mass="84955">MYTRSSRPLLAALSALLLASCGGDQAQSLGSATAVRAGATMSGSSQQQAPATRYTPVVQQLYIAYFGRPADVGGLANFQASLAAIGAPTGIQQLVDAYGKDARVRAEIDKFGFSDESKRLYGTDTTTFLNGVYQNVLGRAPDTDGLNYWRGKIDRDGLSKGNAALAIMAGALANTTPQGLADASTVNKKVQAGTDFTSALVTQKLESSYDGDAAAAKARAVLTAITSTTDSQAIAQSIQATLTAWASVARLSKMVTSGLHTLAIDSQSRLWAWGVNGHAEWGNGSYGQVSRVPYLVGTGYVDACAGTYVSGGIKSDGTLWMWGQRTSGVLGHPPVTIQSQFDWYSVEPTLVGTGYAKCSTNGYTTLALKTDGSVWGWGEDGYHNLGISNDVPYSGDPVRLETGYADVSVGYGGAAGVKTDGSLWIWGRFSNGSKVLYDSRTPRQLGTGFQSVSASGCSVLALKRDGTLWKWGCDVWDTATISAELTQVGSGFKEIAPVSNILAGVKQDGTLWVWGNVGRKWNTTINSYVHVVSRQPTLVGSGFAHATAGGNTVMATRTDGSIVAIGDNPYMNTGLDNRTNYDKFLQPVNVGTLQDLIDGTPNGTPLSTKDLTPVDPLPLPGEGTNPDPGTGTPPGGGTGTLTWSDWFFIQSDKPVQQRWAVEKMVGTTAYVRVQYRVLKTDATHCTASVCDGYYLYYSYHMAGNDSSTGNEKFYYWFTKAFNGPVDAGVQLIDFRVWPDGSQLKWTAKDGIRLYMNGQITNIPWDDRCVDDKRTDSSSTRCYWVDFSKAVTVSRP</sequence>
<feature type="compositionally biased region" description="Polar residues" evidence="1">
    <location>
        <begin position="601"/>
        <end position="610"/>
    </location>
</feature>
<evidence type="ECO:0000259" key="3">
    <source>
        <dbReference type="Pfam" id="PF13946"/>
    </source>
</evidence>
<evidence type="ECO:0000256" key="1">
    <source>
        <dbReference type="SAM" id="MobiDB-lite"/>
    </source>
</evidence>
<proteinExistence type="predicted"/>
<keyword evidence="5" id="KW-1185">Reference proteome</keyword>
<dbReference type="PANTHER" id="PTHR45982:SF1">
    <property type="entry name" value="REGULATOR OF CHROMOSOME CONDENSATION"/>
    <property type="match status" value="1"/>
</dbReference>
<organism evidence="4 5">
    <name type="scientific">Zemynaea arenosa</name>
    <dbReference type="NCBI Taxonomy" id="2561931"/>
    <lineage>
        <taxon>Bacteria</taxon>
        <taxon>Pseudomonadati</taxon>
        <taxon>Pseudomonadota</taxon>
        <taxon>Betaproteobacteria</taxon>
        <taxon>Burkholderiales</taxon>
        <taxon>Oxalobacteraceae</taxon>
        <taxon>Telluria group</taxon>
        <taxon>Zemynaea</taxon>
    </lineage>
</organism>
<comment type="caution">
    <text evidence="4">The sequence shown here is derived from an EMBL/GenBank/DDBJ whole genome shotgun (WGS) entry which is preliminary data.</text>
</comment>
<gene>
    <name evidence="4" type="ORF">E4L96_07370</name>
</gene>
<feature type="region of interest" description="Disordered" evidence="1">
    <location>
        <begin position="599"/>
        <end position="636"/>
    </location>
</feature>
<dbReference type="InterPro" id="IPR009091">
    <property type="entry name" value="RCC1/BLIP-II"/>
</dbReference>
<name>A0A4Y9SK43_9BURK</name>
<accession>A0A4Y9SK43</accession>
<dbReference type="AlphaFoldDB" id="A0A4Y9SK43"/>
<dbReference type="Pfam" id="PF13946">
    <property type="entry name" value="DUF4214"/>
    <property type="match status" value="1"/>
</dbReference>
<feature type="compositionally biased region" description="Low complexity" evidence="1">
    <location>
        <begin position="620"/>
        <end position="630"/>
    </location>
</feature>
<evidence type="ECO:0000256" key="2">
    <source>
        <dbReference type="SAM" id="SignalP"/>
    </source>
</evidence>
<feature type="signal peptide" evidence="2">
    <location>
        <begin position="1"/>
        <end position="26"/>
    </location>
</feature>
<dbReference type="OrthoDB" id="8755363at2"/>
<dbReference type="PANTHER" id="PTHR45982">
    <property type="entry name" value="REGULATOR OF CHROMOSOME CONDENSATION"/>
    <property type="match status" value="1"/>
</dbReference>
<dbReference type="InterPro" id="IPR025282">
    <property type="entry name" value="DUF4214"/>
</dbReference>
<dbReference type="Proteomes" id="UP000298438">
    <property type="component" value="Unassembled WGS sequence"/>
</dbReference>
<dbReference type="Gene3D" id="2.130.10.30">
    <property type="entry name" value="Regulator of chromosome condensation 1/beta-lactamase-inhibitor protein II"/>
    <property type="match status" value="2"/>
</dbReference>
<keyword evidence="2" id="KW-0732">Signal</keyword>
<protein>
    <submittedName>
        <fullName evidence="4">DUF4214 domain-containing protein</fullName>
    </submittedName>
</protein>
<dbReference type="SUPFAM" id="SSF50985">
    <property type="entry name" value="RCC1/BLIP-II"/>
    <property type="match status" value="1"/>
</dbReference>
<feature type="domain" description="DUF4214" evidence="3">
    <location>
        <begin position="110"/>
        <end position="168"/>
    </location>
</feature>
<evidence type="ECO:0000313" key="5">
    <source>
        <dbReference type="Proteomes" id="UP000298438"/>
    </source>
</evidence>
<dbReference type="RefSeq" id="WP_135206569.1">
    <property type="nucleotide sequence ID" value="NZ_SPVF01000101.1"/>
</dbReference>
<dbReference type="InterPro" id="IPR051553">
    <property type="entry name" value="Ran_GTPase-activating"/>
</dbReference>
<dbReference type="PROSITE" id="PS51257">
    <property type="entry name" value="PROKAR_LIPOPROTEIN"/>
    <property type="match status" value="1"/>
</dbReference>
<reference evidence="4 5" key="1">
    <citation type="submission" date="2019-03" db="EMBL/GenBank/DDBJ databases">
        <title>Draft Genome Sequence of Massilia arenosa sp. nov., a Novel Massilia Species Isolated from a Sandy-loam Maize Soil.</title>
        <authorList>
            <person name="Raths R."/>
            <person name="Peta V."/>
            <person name="Bucking H."/>
        </authorList>
    </citation>
    <scope>NUCLEOTIDE SEQUENCE [LARGE SCALE GENOMIC DNA]</scope>
    <source>
        <strain evidence="4 5">MC02</strain>
    </source>
</reference>